<dbReference type="RefSeq" id="WP_117626788.1">
    <property type="nucleotide sequence ID" value="NZ_CAUFHZ010000097.1"/>
</dbReference>
<reference evidence="7 8" key="1">
    <citation type="submission" date="2018-08" db="EMBL/GenBank/DDBJ databases">
        <title>A genome reference for cultivated species of the human gut microbiota.</title>
        <authorList>
            <person name="Zou Y."/>
            <person name="Xue W."/>
            <person name="Luo G."/>
        </authorList>
    </citation>
    <scope>NUCLEOTIDE SEQUENCE [LARGE SCALE GENOMIC DNA]</scope>
    <source>
        <strain evidence="7 8">AF14-18</strain>
    </source>
</reference>
<evidence type="ECO:0000313" key="8">
    <source>
        <dbReference type="Proteomes" id="UP000284543"/>
    </source>
</evidence>
<feature type="compositionally biased region" description="Low complexity" evidence="4">
    <location>
        <begin position="31"/>
        <end position="41"/>
    </location>
</feature>
<evidence type="ECO:0000256" key="1">
    <source>
        <dbReference type="ARBA" id="ARBA00004196"/>
    </source>
</evidence>
<feature type="domain" description="Periplasmic binding protein" evidence="6">
    <location>
        <begin position="70"/>
        <end position="329"/>
    </location>
</feature>
<organism evidence="7 8">
    <name type="scientific">Enterocloster bolteae</name>
    <dbReference type="NCBI Taxonomy" id="208479"/>
    <lineage>
        <taxon>Bacteria</taxon>
        <taxon>Bacillati</taxon>
        <taxon>Bacillota</taxon>
        <taxon>Clostridia</taxon>
        <taxon>Lachnospirales</taxon>
        <taxon>Lachnospiraceae</taxon>
        <taxon>Enterocloster</taxon>
    </lineage>
</organism>
<dbReference type="PROSITE" id="PS51257">
    <property type="entry name" value="PROKAR_LIPOPROTEIN"/>
    <property type="match status" value="1"/>
</dbReference>
<feature type="region of interest" description="Disordered" evidence="4">
    <location>
        <begin position="31"/>
        <end position="62"/>
    </location>
</feature>
<dbReference type="PANTHER" id="PTHR46847:SF1">
    <property type="entry name" value="D-ALLOSE-BINDING PERIPLASMIC PROTEIN-RELATED"/>
    <property type="match status" value="1"/>
</dbReference>
<accession>A0A412Z053</accession>
<comment type="caution">
    <text evidence="7">The sequence shown here is derived from an EMBL/GenBank/DDBJ whole genome shotgun (WGS) entry which is preliminary data.</text>
</comment>
<dbReference type="Gene3D" id="3.40.50.2300">
    <property type="match status" value="2"/>
</dbReference>
<dbReference type="GO" id="GO:0030313">
    <property type="term" value="C:cell envelope"/>
    <property type="evidence" value="ECO:0007669"/>
    <property type="project" value="UniProtKB-SubCell"/>
</dbReference>
<dbReference type="EMBL" id="QRZM01000010">
    <property type="protein sequence ID" value="RGV73286.1"/>
    <property type="molecule type" value="Genomic_DNA"/>
</dbReference>
<evidence type="ECO:0000256" key="4">
    <source>
        <dbReference type="SAM" id="MobiDB-lite"/>
    </source>
</evidence>
<protein>
    <submittedName>
        <fullName evidence="7">Ribose ABC transporter</fullName>
    </submittedName>
</protein>
<dbReference type="GO" id="GO:0030246">
    <property type="term" value="F:carbohydrate binding"/>
    <property type="evidence" value="ECO:0007669"/>
    <property type="project" value="UniProtKB-ARBA"/>
</dbReference>
<evidence type="ECO:0000256" key="2">
    <source>
        <dbReference type="ARBA" id="ARBA00007639"/>
    </source>
</evidence>
<proteinExistence type="inferred from homology"/>
<name>A0A412Z053_9FIRM</name>
<comment type="subcellular location">
    <subcellularLocation>
        <location evidence="1">Cell envelope</location>
    </subcellularLocation>
</comment>
<dbReference type="InterPro" id="IPR025997">
    <property type="entry name" value="SBP_2_dom"/>
</dbReference>
<evidence type="ECO:0000259" key="6">
    <source>
        <dbReference type="Pfam" id="PF13407"/>
    </source>
</evidence>
<dbReference type="AlphaFoldDB" id="A0A412Z053"/>
<feature type="signal peptide" evidence="5">
    <location>
        <begin position="1"/>
        <end position="25"/>
    </location>
</feature>
<feature type="chain" id="PRO_5019583951" evidence="5">
    <location>
        <begin position="26"/>
        <end position="375"/>
    </location>
</feature>
<evidence type="ECO:0000313" key="7">
    <source>
        <dbReference type="EMBL" id="RGV73286.1"/>
    </source>
</evidence>
<evidence type="ECO:0000256" key="3">
    <source>
        <dbReference type="ARBA" id="ARBA00022729"/>
    </source>
</evidence>
<comment type="similarity">
    <text evidence="2">Belongs to the bacterial solute-binding protein 2 family.</text>
</comment>
<sequence length="375" mass="40093">MRKMFTVGLAAVMAMGLCACGSQKAAETTAAPAAAETTAAPSQDEKKEEAEETTEAQVSSETAGGEGYVVALCNYSIGNSWRAQMEQEFVAEAEKLKAEGVVSEYYITNSNEDINKQISDMQDLITKKVDAIVITAASPTALAPVVEEAAEAGIKVVSFDNVVETDEQVATVGIDEKEFGRIGAEWLVDKLDGKGKIVVLNGIAGTATDSLRWGGAEEVFKQYPDIEILGSANASWDYAQGKAAMESMLSAYPEIDGVWSQGGAMTQGAIDAFIAAGRDLVPMTSEGNNGAIRAWIENKDKGLSCIAPSNPTYTSAEALRVVIKALNGEDIPGNVVMDIETVTEENVDQYYRSDMPDSFWVLTELDDATLQKLYK</sequence>
<dbReference type="CDD" id="cd19996">
    <property type="entry name" value="PBP1_ABC_sugar_binding-like"/>
    <property type="match status" value="1"/>
</dbReference>
<dbReference type="Proteomes" id="UP000284543">
    <property type="component" value="Unassembled WGS sequence"/>
</dbReference>
<keyword evidence="3 5" id="KW-0732">Signal</keyword>
<dbReference type="SUPFAM" id="SSF53822">
    <property type="entry name" value="Periplasmic binding protein-like I"/>
    <property type="match status" value="1"/>
</dbReference>
<evidence type="ECO:0000256" key="5">
    <source>
        <dbReference type="SAM" id="SignalP"/>
    </source>
</evidence>
<dbReference type="Pfam" id="PF13407">
    <property type="entry name" value="Peripla_BP_4"/>
    <property type="match status" value="1"/>
</dbReference>
<dbReference type="InterPro" id="IPR028082">
    <property type="entry name" value="Peripla_BP_I"/>
</dbReference>
<gene>
    <name evidence="7" type="ORF">DWW02_20785</name>
</gene>
<dbReference type="PANTHER" id="PTHR46847">
    <property type="entry name" value="D-ALLOSE-BINDING PERIPLASMIC PROTEIN-RELATED"/>
    <property type="match status" value="1"/>
</dbReference>